<dbReference type="GO" id="GO:0004497">
    <property type="term" value="F:monooxygenase activity"/>
    <property type="evidence" value="ECO:0007669"/>
    <property type="project" value="UniProtKB-KW"/>
</dbReference>
<evidence type="ECO:0000256" key="2">
    <source>
        <dbReference type="ARBA" id="ARBA00023033"/>
    </source>
</evidence>
<dbReference type="InterPro" id="IPR050493">
    <property type="entry name" value="FAD-dep_Monooxygenase_BioMet"/>
</dbReference>
<evidence type="ECO:0000259" key="3">
    <source>
        <dbReference type="Pfam" id="PF01494"/>
    </source>
</evidence>
<reference evidence="5 6" key="1">
    <citation type="submission" date="2020-05" db="EMBL/GenBank/DDBJ databases">
        <title>Genome sequence of Kribbella sandramycini ATCC 39419.</title>
        <authorList>
            <person name="Maclea K.S."/>
            <person name="Fair J.L."/>
        </authorList>
    </citation>
    <scope>NUCLEOTIDE SEQUENCE [LARGE SCALE GENOMIC DNA]</scope>
    <source>
        <strain evidence="5 6">ATCC 39419</strain>
    </source>
</reference>
<organism evidence="5 6">
    <name type="scientific">Kribbella sandramycini</name>
    <dbReference type="NCBI Taxonomy" id="60450"/>
    <lineage>
        <taxon>Bacteria</taxon>
        <taxon>Bacillati</taxon>
        <taxon>Actinomycetota</taxon>
        <taxon>Actinomycetes</taxon>
        <taxon>Propionibacteriales</taxon>
        <taxon>Kribbellaceae</taxon>
        <taxon>Kribbella</taxon>
    </lineage>
</organism>
<comment type="caution">
    <text evidence="5">The sequence shown here is derived from an EMBL/GenBank/DDBJ whole genome shotgun (WGS) entry which is preliminary data.</text>
</comment>
<evidence type="ECO:0000313" key="6">
    <source>
        <dbReference type="Proteomes" id="UP000534306"/>
    </source>
</evidence>
<dbReference type="EMBL" id="JABJRC010000005">
    <property type="protein sequence ID" value="NOL42873.1"/>
    <property type="molecule type" value="Genomic_DNA"/>
</dbReference>
<dbReference type="Gene3D" id="3.50.50.60">
    <property type="entry name" value="FAD/NAD(P)-binding domain"/>
    <property type="match status" value="1"/>
</dbReference>
<dbReference type="EMBL" id="JACHKF010000001">
    <property type="protein sequence ID" value="MBB6566469.1"/>
    <property type="molecule type" value="Genomic_DNA"/>
</dbReference>
<dbReference type="RefSeq" id="WP_171675355.1">
    <property type="nucleotide sequence ID" value="NZ_BAAAGT010000004.1"/>
</dbReference>
<dbReference type="Proteomes" id="UP000553957">
    <property type="component" value="Unassembled WGS sequence"/>
</dbReference>
<evidence type="ECO:0000256" key="1">
    <source>
        <dbReference type="ARBA" id="ARBA00023002"/>
    </source>
</evidence>
<keyword evidence="2" id="KW-0503">Monooxygenase</keyword>
<sequence length="366" mass="39155">MAQHQAIVIGGGIAGLTAAAALLRSGWRVKVLESAPELGEVGAGLAVTANGLNALAAIDAAEAVERAGFAVQPAGTRRADGKWLLKAPESGSRMVGIHRRRLQQVLLDAAAGADVVTGARVTAVEPDGVVSWGRYTESADLVVGADGIRSATRQSLFPAHELAYSGFSSWRAVVPDAGGGADRFAMVWGRRAEYGELRISADEVYWYAYVALPAAHRFPDELQAARDRFAGWAPDVQARIAATQQVIRHDVWVLRRRLPYYSRGRTVLIGDAAHPMLPTLGQGANSALEDGVTLGRLLPADCDLAAGLQRYEAARYRRTQLLVRRSAQMARFGAHLGRGLTLRDSLLRIAPAGAAQRSGNALLDWR</sequence>
<accession>A0A7Y4P1E8</accession>
<dbReference type="AlphaFoldDB" id="A0A7Y4P1E8"/>
<name>A0A7Y4P1E8_9ACTN</name>
<proteinExistence type="predicted"/>
<evidence type="ECO:0000313" key="4">
    <source>
        <dbReference type="EMBL" id="MBB6566469.1"/>
    </source>
</evidence>
<evidence type="ECO:0000313" key="5">
    <source>
        <dbReference type="EMBL" id="NOL42873.1"/>
    </source>
</evidence>
<evidence type="ECO:0000313" key="7">
    <source>
        <dbReference type="Proteomes" id="UP000553957"/>
    </source>
</evidence>
<dbReference type="Proteomes" id="UP000534306">
    <property type="component" value="Unassembled WGS sequence"/>
</dbReference>
<keyword evidence="1" id="KW-0560">Oxidoreductase</keyword>
<gene>
    <name evidence="4" type="ORF">HNR71_002106</name>
    <name evidence="5" type="ORF">HPO96_21745</name>
</gene>
<dbReference type="PANTHER" id="PTHR13789:SF309">
    <property type="entry name" value="PUTATIVE (AFU_ORTHOLOGUE AFUA_6G14510)-RELATED"/>
    <property type="match status" value="1"/>
</dbReference>
<keyword evidence="6" id="KW-1185">Reference proteome</keyword>
<feature type="domain" description="FAD-binding" evidence="3">
    <location>
        <begin position="5"/>
        <end position="326"/>
    </location>
</feature>
<dbReference type="InterPro" id="IPR002938">
    <property type="entry name" value="FAD-bd"/>
</dbReference>
<dbReference type="SUPFAM" id="SSF51905">
    <property type="entry name" value="FAD/NAD(P)-binding domain"/>
    <property type="match status" value="1"/>
</dbReference>
<reference evidence="4 7" key="2">
    <citation type="submission" date="2020-08" db="EMBL/GenBank/DDBJ databases">
        <title>Sequencing the genomes of 1000 actinobacteria strains.</title>
        <authorList>
            <person name="Klenk H.-P."/>
        </authorList>
    </citation>
    <scope>NUCLEOTIDE SEQUENCE [LARGE SCALE GENOMIC DNA]</scope>
    <source>
        <strain evidence="4 7">DSM 15626</strain>
    </source>
</reference>
<protein>
    <submittedName>
        <fullName evidence="4">2-polyprenyl-6-methoxyphenol hydroxylase-like FAD-dependent oxidoreductase</fullName>
    </submittedName>
    <submittedName>
        <fullName evidence="5">NAD(P)-binding protein</fullName>
    </submittedName>
</protein>
<dbReference type="GO" id="GO:0071949">
    <property type="term" value="F:FAD binding"/>
    <property type="evidence" value="ECO:0007669"/>
    <property type="project" value="InterPro"/>
</dbReference>
<dbReference type="InterPro" id="IPR036188">
    <property type="entry name" value="FAD/NAD-bd_sf"/>
</dbReference>
<dbReference type="Pfam" id="PF01494">
    <property type="entry name" value="FAD_binding_3"/>
    <property type="match status" value="1"/>
</dbReference>
<dbReference type="PANTHER" id="PTHR13789">
    <property type="entry name" value="MONOOXYGENASE"/>
    <property type="match status" value="1"/>
</dbReference>
<dbReference type="PRINTS" id="PR00420">
    <property type="entry name" value="RNGMNOXGNASE"/>
</dbReference>